<name>A0A8D8H8T9_CULPI</name>
<accession>A0A8D8H8T9</accession>
<organism evidence="1">
    <name type="scientific">Culex pipiens</name>
    <name type="common">House mosquito</name>
    <dbReference type="NCBI Taxonomy" id="7175"/>
    <lineage>
        <taxon>Eukaryota</taxon>
        <taxon>Metazoa</taxon>
        <taxon>Ecdysozoa</taxon>
        <taxon>Arthropoda</taxon>
        <taxon>Hexapoda</taxon>
        <taxon>Insecta</taxon>
        <taxon>Pterygota</taxon>
        <taxon>Neoptera</taxon>
        <taxon>Endopterygota</taxon>
        <taxon>Diptera</taxon>
        <taxon>Nematocera</taxon>
        <taxon>Culicoidea</taxon>
        <taxon>Culicidae</taxon>
        <taxon>Culicinae</taxon>
        <taxon>Culicini</taxon>
        <taxon>Culex</taxon>
        <taxon>Culex</taxon>
    </lineage>
</organism>
<protein>
    <submittedName>
        <fullName evidence="1">(northern house mosquito) hypothetical protein</fullName>
    </submittedName>
</protein>
<dbReference type="AlphaFoldDB" id="A0A8D8H8T9"/>
<dbReference type="EMBL" id="HBUE01201706">
    <property type="protein sequence ID" value="CAG6530141.1"/>
    <property type="molecule type" value="Transcribed_RNA"/>
</dbReference>
<sequence length="152" mass="17559">MSAIRHADHQHLLVLHWNRHVVQHVHLFQRRKVLLPQTVDVSAADTGLPAGDRILHPRPRFVRWAEADQSSLYRVAERNQRRRERFLRLVVLLFAPVRLQPLRGGDPDGHLSQRSRNGPAAAERVNPDQLFDGGVVALSWLYLILSLSQWRN</sequence>
<proteinExistence type="predicted"/>
<evidence type="ECO:0000313" key="1">
    <source>
        <dbReference type="EMBL" id="CAG6530141.1"/>
    </source>
</evidence>
<reference evidence="1" key="1">
    <citation type="submission" date="2021-05" db="EMBL/GenBank/DDBJ databases">
        <authorList>
            <person name="Alioto T."/>
            <person name="Alioto T."/>
            <person name="Gomez Garrido J."/>
        </authorList>
    </citation>
    <scope>NUCLEOTIDE SEQUENCE</scope>
</reference>
<dbReference type="EMBL" id="HBUE01307881">
    <property type="protein sequence ID" value="CAG6581947.1"/>
    <property type="molecule type" value="Transcribed_RNA"/>
</dbReference>